<evidence type="ECO:0000313" key="1">
    <source>
        <dbReference type="EMBL" id="RCH80380.1"/>
    </source>
</evidence>
<accession>A0A367IRQ9</accession>
<evidence type="ECO:0000313" key="2">
    <source>
        <dbReference type="Proteomes" id="UP000252139"/>
    </source>
</evidence>
<comment type="caution">
    <text evidence="1">The sequence shown here is derived from an EMBL/GenBank/DDBJ whole genome shotgun (WGS) entry which is preliminary data.</text>
</comment>
<gene>
    <name evidence="1" type="ORF">CU097_004362</name>
</gene>
<proteinExistence type="predicted"/>
<organism evidence="1 2">
    <name type="scientific">Rhizopus azygosporus</name>
    <name type="common">Rhizopus microsporus var. azygosporus</name>
    <dbReference type="NCBI Taxonomy" id="86630"/>
    <lineage>
        <taxon>Eukaryota</taxon>
        <taxon>Fungi</taxon>
        <taxon>Fungi incertae sedis</taxon>
        <taxon>Mucoromycota</taxon>
        <taxon>Mucoromycotina</taxon>
        <taxon>Mucoromycetes</taxon>
        <taxon>Mucorales</taxon>
        <taxon>Mucorineae</taxon>
        <taxon>Rhizopodaceae</taxon>
        <taxon>Rhizopus</taxon>
    </lineage>
</organism>
<keyword evidence="2" id="KW-1185">Reference proteome</keyword>
<dbReference type="EMBL" id="PJQL01003949">
    <property type="protein sequence ID" value="RCH80380.1"/>
    <property type="molecule type" value="Genomic_DNA"/>
</dbReference>
<sequence>MTSFSLFIHNFDIDDYADLSKAGRQEKFEHLFDERQDLEKIVLNGTFFCPFLGSAVQELPDCITKVFQVCSTDDIFISTKQKQKTSARTGL</sequence>
<name>A0A367IRQ9_RHIAZ</name>
<dbReference type="OrthoDB" id="2273165at2759"/>
<reference evidence="1 2" key="1">
    <citation type="journal article" date="2018" name="G3 (Bethesda)">
        <title>Phylogenetic and Phylogenomic Definition of Rhizopus Species.</title>
        <authorList>
            <person name="Gryganskyi A.P."/>
            <person name="Golan J."/>
            <person name="Dolatabadi S."/>
            <person name="Mondo S."/>
            <person name="Robb S."/>
            <person name="Idnurm A."/>
            <person name="Muszewska A."/>
            <person name="Steczkiewicz K."/>
            <person name="Masonjones S."/>
            <person name="Liao H.L."/>
            <person name="Gajdeczka M.T."/>
            <person name="Anike F."/>
            <person name="Vuek A."/>
            <person name="Anishchenko I.M."/>
            <person name="Voigt K."/>
            <person name="de Hoog G.S."/>
            <person name="Smith M.E."/>
            <person name="Heitman J."/>
            <person name="Vilgalys R."/>
            <person name="Stajich J.E."/>
        </authorList>
    </citation>
    <scope>NUCLEOTIDE SEQUENCE [LARGE SCALE GENOMIC DNA]</scope>
    <source>
        <strain evidence="1 2">CBS 357.93</strain>
    </source>
</reference>
<protein>
    <submittedName>
        <fullName evidence="1">Uncharacterized protein</fullName>
    </submittedName>
</protein>
<dbReference type="Proteomes" id="UP000252139">
    <property type="component" value="Unassembled WGS sequence"/>
</dbReference>
<dbReference type="AlphaFoldDB" id="A0A367IRQ9"/>